<keyword evidence="8" id="KW-1185">Reference proteome</keyword>
<dbReference type="CDD" id="cd02022">
    <property type="entry name" value="DPCK"/>
    <property type="match status" value="1"/>
</dbReference>
<dbReference type="InterPro" id="IPR001977">
    <property type="entry name" value="Depp_CoAkinase"/>
</dbReference>
<evidence type="ECO:0000256" key="6">
    <source>
        <dbReference type="NCBIfam" id="TIGR00152"/>
    </source>
</evidence>
<keyword evidence="5 7" id="KW-0808">Transferase</keyword>
<evidence type="ECO:0000256" key="4">
    <source>
        <dbReference type="ARBA" id="ARBA00022993"/>
    </source>
</evidence>
<dbReference type="InterPro" id="IPR027417">
    <property type="entry name" value="P-loop_NTPase"/>
</dbReference>
<keyword evidence="3 5" id="KW-0067">ATP-binding</keyword>
<dbReference type="PANTHER" id="PTHR10695">
    <property type="entry name" value="DEPHOSPHO-COA KINASE-RELATED"/>
    <property type="match status" value="1"/>
</dbReference>
<dbReference type="GO" id="GO:0004140">
    <property type="term" value="F:dephospho-CoA kinase activity"/>
    <property type="evidence" value="ECO:0007669"/>
    <property type="project" value="UniProtKB-EC"/>
</dbReference>
<dbReference type="NCBIfam" id="TIGR00152">
    <property type="entry name" value="dephospho-CoA kinase"/>
    <property type="match status" value="1"/>
</dbReference>
<comment type="subcellular location">
    <subcellularLocation>
        <location evidence="5">Cytoplasm</location>
    </subcellularLocation>
</comment>
<comment type="pathway">
    <text evidence="5">Cofactor biosynthesis; coenzyme A biosynthesis; CoA from (R)-pantothenate: step 5/5.</text>
</comment>
<keyword evidence="2 5" id="KW-0547">Nucleotide-binding</keyword>
<organism evidence="7 8">
    <name type="scientific">Marinifilum caeruleilacunae</name>
    <dbReference type="NCBI Taxonomy" id="2499076"/>
    <lineage>
        <taxon>Bacteria</taxon>
        <taxon>Pseudomonadati</taxon>
        <taxon>Bacteroidota</taxon>
        <taxon>Bacteroidia</taxon>
        <taxon>Marinilabiliales</taxon>
        <taxon>Marinifilaceae</taxon>
    </lineage>
</organism>
<comment type="caution">
    <text evidence="7">The sequence shown here is derived from an EMBL/GenBank/DDBJ whole genome shotgun (WGS) entry which is preliminary data.</text>
</comment>
<comment type="similarity">
    <text evidence="1 5">Belongs to the CoaE family.</text>
</comment>
<evidence type="ECO:0000313" key="7">
    <source>
        <dbReference type="EMBL" id="NOU58951.1"/>
    </source>
</evidence>
<evidence type="ECO:0000256" key="3">
    <source>
        <dbReference type="ARBA" id="ARBA00022840"/>
    </source>
</evidence>
<protein>
    <recommendedName>
        <fullName evidence="5 6">Dephospho-CoA kinase</fullName>
        <ecNumber evidence="5 6">2.7.1.24</ecNumber>
    </recommendedName>
    <alternativeName>
        <fullName evidence="5">Dephosphocoenzyme A kinase</fullName>
    </alternativeName>
</protein>
<dbReference type="HAMAP" id="MF_00376">
    <property type="entry name" value="Dephospho_CoA_kinase"/>
    <property type="match status" value="1"/>
</dbReference>
<accession>A0ABX1WSH9</accession>
<comment type="function">
    <text evidence="5">Catalyzes the phosphorylation of the 3'-hydroxyl group of dephosphocoenzyme A to form coenzyme A.</text>
</comment>
<keyword evidence="5" id="KW-0963">Cytoplasm</keyword>
<dbReference type="Pfam" id="PF01121">
    <property type="entry name" value="CoaE"/>
    <property type="match status" value="1"/>
</dbReference>
<dbReference type="Gene3D" id="3.40.50.300">
    <property type="entry name" value="P-loop containing nucleotide triphosphate hydrolases"/>
    <property type="match status" value="1"/>
</dbReference>
<dbReference type="Proteomes" id="UP000732105">
    <property type="component" value="Unassembled WGS sequence"/>
</dbReference>
<evidence type="ECO:0000256" key="5">
    <source>
        <dbReference type="HAMAP-Rule" id="MF_00376"/>
    </source>
</evidence>
<dbReference type="EMBL" id="RZNH01000004">
    <property type="protein sequence ID" value="NOU58951.1"/>
    <property type="molecule type" value="Genomic_DNA"/>
</dbReference>
<gene>
    <name evidence="5" type="primary">coaE</name>
    <name evidence="7" type="ORF">ELS83_03905</name>
</gene>
<dbReference type="SUPFAM" id="SSF52540">
    <property type="entry name" value="P-loop containing nucleoside triphosphate hydrolases"/>
    <property type="match status" value="1"/>
</dbReference>
<evidence type="ECO:0000256" key="1">
    <source>
        <dbReference type="ARBA" id="ARBA00009018"/>
    </source>
</evidence>
<comment type="catalytic activity">
    <reaction evidence="5">
        <text>3'-dephospho-CoA + ATP = ADP + CoA + H(+)</text>
        <dbReference type="Rhea" id="RHEA:18245"/>
        <dbReference type="ChEBI" id="CHEBI:15378"/>
        <dbReference type="ChEBI" id="CHEBI:30616"/>
        <dbReference type="ChEBI" id="CHEBI:57287"/>
        <dbReference type="ChEBI" id="CHEBI:57328"/>
        <dbReference type="ChEBI" id="CHEBI:456216"/>
        <dbReference type="EC" id="2.7.1.24"/>
    </reaction>
</comment>
<reference evidence="7 8" key="1">
    <citation type="submission" date="2018-12" db="EMBL/GenBank/DDBJ databases">
        <title>Marinifilum JC070 sp. nov., a marine bacterium isolated from Yongle Blue Hole in the South China Sea.</title>
        <authorList>
            <person name="Fu T."/>
        </authorList>
    </citation>
    <scope>NUCLEOTIDE SEQUENCE [LARGE SCALE GENOMIC DNA]</scope>
    <source>
        <strain evidence="7 8">JC070</strain>
    </source>
</reference>
<keyword evidence="4 5" id="KW-0173">Coenzyme A biosynthesis</keyword>
<dbReference type="PROSITE" id="PS51219">
    <property type="entry name" value="DPCK"/>
    <property type="match status" value="1"/>
</dbReference>
<proteinExistence type="inferred from homology"/>
<dbReference type="EC" id="2.7.1.24" evidence="5 6"/>
<evidence type="ECO:0000256" key="2">
    <source>
        <dbReference type="ARBA" id="ARBA00022741"/>
    </source>
</evidence>
<evidence type="ECO:0000313" key="8">
    <source>
        <dbReference type="Proteomes" id="UP000732105"/>
    </source>
</evidence>
<name>A0ABX1WSH9_9BACT</name>
<dbReference type="RefSeq" id="WP_171594229.1">
    <property type="nucleotide sequence ID" value="NZ_RZNH01000004.1"/>
</dbReference>
<dbReference type="PANTHER" id="PTHR10695:SF46">
    <property type="entry name" value="BIFUNCTIONAL COENZYME A SYNTHASE-RELATED"/>
    <property type="match status" value="1"/>
</dbReference>
<feature type="binding site" evidence="5">
    <location>
        <begin position="11"/>
        <end position="16"/>
    </location>
    <ligand>
        <name>ATP</name>
        <dbReference type="ChEBI" id="CHEBI:30616"/>
    </ligand>
</feature>
<sequence length="195" mass="22347">MIKIGLTGGIGTGKSIVAEVFKLIKIPVYVSDLEAKRLMVESDEIRSRLISRFGKEVYHENGALNRKFLADIIFNEPGALQDVNGIVHPVVRSDFQNWSERQQAPYVIQESAILFDTGLYKNFDKIICVTANEELRIQRVMDRDGVDRNAVMERMKNQLDEKIKIKKADYVIHNNTDLILPQIIRIHEQILALNK</sequence>
<keyword evidence="5 7" id="KW-0418">Kinase</keyword>